<dbReference type="SUPFAM" id="SSF51735">
    <property type="entry name" value="NAD(P)-binding Rossmann-fold domains"/>
    <property type="match status" value="1"/>
</dbReference>
<keyword evidence="2" id="KW-0560">Oxidoreductase</keyword>
<dbReference type="PRINTS" id="PR00081">
    <property type="entry name" value="GDHRDH"/>
</dbReference>
<dbReference type="InterPro" id="IPR036291">
    <property type="entry name" value="NAD(P)-bd_dom_sf"/>
</dbReference>
<dbReference type="GO" id="GO:0016491">
    <property type="term" value="F:oxidoreductase activity"/>
    <property type="evidence" value="ECO:0007669"/>
    <property type="project" value="UniProtKB-KW"/>
</dbReference>
<comment type="caution">
    <text evidence="4">The sequence shown here is derived from an EMBL/GenBank/DDBJ whole genome shotgun (WGS) entry which is preliminary data.</text>
</comment>
<name>A0AAI8YHA6_9PEZI</name>
<dbReference type="EMBL" id="CAUWAG010000007">
    <property type="protein sequence ID" value="CAJ2504830.1"/>
    <property type="molecule type" value="Genomic_DNA"/>
</dbReference>
<dbReference type="Proteomes" id="UP001295740">
    <property type="component" value="Unassembled WGS sequence"/>
</dbReference>
<evidence type="ECO:0000256" key="2">
    <source>
        <dbReference type="ARBA" id="ARBA00023002"/>
    </source>
</evidence>
<comment type="similarity">
    <text evidence="1 3">Belongs to the short-chain dehydrogenases/reductases (SDR) family.</text>
</comment>
<proteinExistence type="inferred from homology"/>
<dbReference type="PANTHER" id="PTHR24320:SF283">
    <property type="entry name" value="RETINOL DEHYDROGENASE 11"/>
    <property type="match status" value="1"/>
</dbReference>
<accession>A0AAI8YHA6</accession>
<evidence type="ECO:0000256" key="1">
    <source>
        <dbReference type="ARBA" id="ARBA00006484"/>
    </source>
</evidence>
<sequence>MAPVHDAKTTATELVAELESDIRGKVVLMTGVSPKGLGALFAEAIAKAGPALIILASRNPTKAGQTAEAIEAANAGVETRLLELDLGSLAAVRRAADAVRLWDDVPCIDVLVNNAGIMAVDYSLSPDGFESQFATNHLGPFLFTNLIIDKVLASKSPRVVNVSSDGHRLSPIRWYDYGFDSGKTYNKWQAYGQSKTANMLFTLALAEKLGGRGLLTYSLHPGVIGTNLGAHIDWEEGGPSMQAVDRGLGNREGWAEFKWKTSDEGVATHVYAAFDPALKDHNGAYLEDSQVVDPLVQTVKPWATSKIEAERLWKLSEGLVEEEFPY</sequence>
<keyword evidence="5" id="KW-1185">Reference proteome</keyword>
<protein>
    <submittedName>
        <fullName evidence="4">Uu.00g122240.m01.CDS01</fullName>
    </submittedName>
</protein>
<dbReference type="Gene3D" id="3.40.50.720">
    <property type="entry name" value="NAD(P)-binding Rossmann-like Domain"/>
    <property type="match status" value="1"/>
</dbReference>
<dbReference type="Pfam" id="PF00106">
    <property type="entry name" value="adh_short"/>
    <property type="match status" value="1"/>
</dbReference>
<evidence type="ECO:0000313" key="4">
    <source>
        <dbReference type="EMBL" id="CAJ2504830.1"/>
    </source>
</evidence>
<dbReference type="PANTHER" id="PTHR24320">
    <property type="entry name" value="RETINOL DEHYDROGENASE"/>
    <property type="match status" value="1"/>
</dbReference>
<evidence type="ECO:0000256" key="3">
    <source>
        <dbReference type="RuleBase" id="RU000363"/>
    </source>
</evidence>
<dbReference type="AlphaFoldDB" id="A0AAI8YHA6"/>
<gene>
    <name evidence="4" type="ORF">KHLLAP_LOCUS5298</name>
</gene>
<dbReference type="InterPro" id="IPR002347">
    <property type="entry name" value="SDR_fam"/>
</dbReference>
<reference evidence="4" key="1">
    <citation type="submission" date="2023-10" db="EMBL/GenBank/DDBJ databases">
        <authorList>
            <person name="Hackl T."/>
        </authorList>
    </citation>
    <scope>NUCLEOTIDE SEQUENCE</scope>
</reference>
<dbReference type="PRINTS" id="PR00080">
    <property type="entry name" value="SDRFAMILY"/>
</dbReference>
<evidence type="ECO:0000313" key="5">
    <source>
        <dbReference type="Proteomes" id="UP001295740"/>
    </source>
</evidence>
<organism evidence="4 5">
    <name type="scientific">Anthostomella pinea</name>
    <dbReference type="NCBI Taxonomy" id="933095"/>
    <lineage>
        <taxon>Eukaryota</taxon>
        <taxon>Fungi</taxon>
        <taxon>Dikarya</taxon>
        <taxon>Ascomycota</taxon>
        <taxon>Pezizomycotina</taxon>
        <taxon>Sordariomycetes</taxon>
        <taxon>Xylariomycetidae</taxon>
        <taxon>Xylariales</taxon>
        <taxon>Xylariaceae</taxon>
        <taxon>Anthostomella</taxon>
    </lineage>
</organism>